<keyword evidence="2" id="KW-1185">Reference proteome</keyword>
<reference evidence="1 2" key="1">
    <citation type="submission" date="2019-05" db="EMBL/GenBank/DDBJ databases">
        <title>Another draft genome of Portunus trituberculatus and its Hox gene families provides insights of decapod evolution.</title>
        <authorList>
            <person name="Jeong J.-H."/>
            <person name="Song I."/>
            <person name="Kim S."/>
            <person name="Choi T."/>
            <person name="Kim D."/>
            <person name="Ryu S."/>
            <person name="Kim W."/>
        </authorList>
    </citation>
    <scope>NUCLEOTIDE SEQUENCE [LARGE SCALE GENOMIC DNA]</scope>
    <source>
        <tissue evidence="1">Muscle</tissue>
    </source>
</reference>
<dbReference type="AlphaFoldDB" id="A0A5B7JK68"/>
<name>A0A5B7JK68_PORTR</name>
<gene>
    <name evidence="1" type="ORF">E2C01_089968</name>
</gene>
<organism evidence="1 2">
    <name type="scientific">Portunus trituberculatus</name>
    <name type="common">Swimming crab</name>
    <name type="synonym">Neptunus trituberculatus</name>
    <dbReference type="NCBI Taxonomy" id="210409"/>
    <lineage>
        <taxon>Eukaryota</taxon>
        <taxon>Metazoa</taxon>
        <taxon>Ecdysozoa</taxon>
        <taxon>Arthropoda</taxon>
        <taxon>Crustacea</taxon>
        <taxon>Multicrustacea</taxon>
        <taxon>Malacostraca</taxon>
        <taxon>Eumalacostraca</taxon>
        <taxon>Eucarida</taxon>
        <taxon>Decapoda</taxon>
        <taxon>Pleocyemata</taxon>
        <taxon>Brachyura</taxon>
        <taxon>Eubrachyura</taxon>
        <taxon>Portunoidea</taxon>
        <taxon>Portunidae</taxon>
        <taxon>Portuninae</taxon>
        <taxon>Portunus</taxon>
    </lineage>
</organism>
<comment type="caution">
    <text evidence="1">The sequence shown here is derived from an EMBL/GenBank/DDBJ whole genome shotgun (WGS) entry which is preliminary data.</text>
</comment>
<evidence type="ECO:0000313" key="2">
    <source>
        <dbReference type="Proteomes" id="UP000324222"/>
    </source>
</evidence>
<accession>A0A5B7JK68</accession>
<dbReference type="Proteomes" id="UP000324222">
    <property type="component" value="Unassembled WGS sequence"/>
</dbReference>
<dbReference type="EMBL" id="VSRR010099858">
    <property type="protein sequence ID" value="MPC94783.1"/>
    <property type="molecule type" value="Genomic_DNA"/>
</dbReference>
<evidence type="ECO:0000313" key="1">
    <source>
        <dbReference type="EMBL" id="MPC94783.1"/>
    </source>
</evidence>
<sequence length="68" mass="7946">MEREMLQLRVRYLLTSASVQHLLASDKYGRQTPPIIQLINPRASSVYGTKVNQNLDRHTRPVRRDLDE</sequence>
<proteinExistence type="predicted"/>
<protein>
    <submittedName>
        <fullName evidence="1">Uncharacterized protein</fullName>
    </submittedName>
</protein>